<dbReference type="OrthoDB" id="9782155at2"/>
<dbReference type="Gene3D" id="3.90.180.10">
    <property type="entry name" value="Medium-chain alcohol dehydrogenases, catalytic domain"/>
    <property type="match status" value="1"/>
</dbReference>
<dbReference type="SMART" id="SM00829">
    <property type="entry name" value="PKS_ER"/>
    <property type="match status" value="1"/>
</dbReference>
<evidence type="ECO:0000259" key="1">
    <source>
        <dbReference type="SMART" id="SM00829"/>
    </source>
</evidence>
<protein>
    <submittedName>
        <fullName evidence="2">Putative quinone oxidoreductase, YhdH/YhfP family</fullName>
    </submittedName>
</protein>
<dbReference type="Gene3D" id="3.40.50.720">
    <property type="entry name" value="NAD(P)-binding Rossmann-like Domain"/>
    <property type="match status" value="1"/>
</dbReference>
<dbReference type="SUPFAM" id="SSF51735">
    <property type="entry name" value="NAD(P)-binding Rossmann-fold domains"/>
    <property type="match status" value="1"/>
</dbReference>
<accession>A0A1H2WY95</accession>
<dbReference type="GO" id="GO:0043957">
    <property type="term" value="F:acryloyl-CoA reductase (NADPH) activity"/>
    <property type="evidence" value="ECO:0007669"/>
    <property type="project" value="TreeGrafter"/>
</dbReference>
<dbReference type="PANTHER" id="PTHR43677">
    <property type="entry name" value="SHORT-CHAIN DEHYDROGENASE/REDUCTASE"/>
    <property type="match status" value="1"/>
</dbReference>
<dbReference type="SUPFAM" id="SSF50129">
    <property type="entry name" value="GroES-like"/>
    <property type="match status" value="1"/>
</dbReference>
<name>A0A1H2WY95_9BACI</name>
<reference evidence="2 3" key="1">
    <citation type="submission" date="2016-10" db="EMBL/GenBank/DDBJ databases">
        <authorList>
            <person name="de Groot N.N."/>
        </authorList>
    </citation>
    <scope>NUCLEOTIDE SEQUENCE [LARGE SCALE GENOMIC DNA]</scope>
    <source>
        <strain evidence="2 3">DSM 23126</strain>
    </source>
</reference>
<dbReference type="InterPro" id="IPR020843">
    <property type="entry name" value="ER"/>
</dbReference>
<dbReference type="InterPro" id="IPR011032">
    <property type="entry name" value="GroES-like_sf"/>
</dbReference>
<evidence type="ECO:0000313" key="3">
    <source>
        <dbReference type="Proteomes" id="UP000199488"/>
    </source>
</evidence>
<proteinExistence type="predicted"/>
<dbReference type="PANTHER" id="PTHR43677:SF1">
    <property type="entry name" value="ACRYLYL-COA REDUCTASE ACUI-RELATED"/>
    <property type="match status" value="1"/>
</dbReference>
<dbReference type="Pfam" id="PF00107">
    <property type="entry name" value="ADH_zinc_N"/>
    <property type="match status" value="1"/>
</dbReference>
<dbReference type="Proteomes" id="UP000199488">
    <property type="component" value="Unassembled WGS sequence"/>
</dbReference>
<dbReference type="AlphaFoldDB" id="A0A1H2WY95"/>
<dbReference type="InterPro" id="IPR014188">
    <property type="entry name" value="Acrylyl-CoA_reductase_AcuI"/>
</dbReference>
<sequence>MSTFKALVVDKNDQGEVTKEVRTLEEKDLPEGDVTIDVHYSSINYKDGMAAAPGSQIAQGYPLVPGIDLAGVVASSSDSRYQEGDEVLVTGYELGVAHHGGYAEKARVPADWIVKLPEGMTPREAMIFGTAGFTAGLSVVRLEEEGVRPDQGEVVVTGATGGVGSMAIAMLHSLGYDVAAVTGNTEAHDYLRNIGAGRILSREDVNPDKRKPLGKAMWAGAVDPVGGETLAYLLSTMKYHGTAAVSGLTGGTDVPTTVHPFILRGVNLAGIDSVYCPAEKRQYVWNRLADDLKIQSLLDTIASETTLDDLAEDLDAILESRIQGRRIVALK</sequence>
<dbReference type="InterPro" id="IPR013149">
    <property type="entry name" value="ADH-like_C"/>
</dbReference>
<dbReference type="InterPro" id="IPR013154">
    <property type="entry name" value="ADH-like_N"/>
</dbReference>
<dbReference type="EMBL" id="FNNC01000006">
    <property type="protein sequence ID" value="SDW85590.1"/>
    <property type="molecule type" value="Genomic_DNA"/>
</dbReference>
<dbReference type="STRING" id="1122204.SAMN05421781_2554"/>
<dbReference type="InterPro" id="IPR051397">
    <property type="entry name" value="Zn-ADH-like_protein"/>
</dbReference>
<evidence type="ECO:0000313" key="2">
    <source>
        <dbReference type="EMBL" id="SDW85590.1"/>
    </source>
</evidence>
<organism evidence="2 3">
    <name type="scientific">Marinococcus luteus</name>
    <dbReference type="NCBI Taxonomy" id="1122204"/>
    <lineage>
        <taxon>Bacteria</taxon>
        <taxon>Bacillati</taxon>
        <taxon>Bacillota</taxon>
        <taxon>Bacilli</taxon>
        <taxon>Bacillales</taxon>
        <taxon>Bacillaceae</taxon>
        <taxon>Marinococcus</taxon>
    </lineage>
</organism>
<dbReference type="NCBIfam" id="TIGR02823">
    <property type="entry name" value="oxido_YhdH"/>
    <property type="match status" value="1"/>
</dbReference>
<gene>
    <name evidence="2" type="ORF">SAMN05421781_2554</name>
</gene>
<feature type="domain" description="Enoyl reductase (ER)" evidence="1">
    <location>
        <begin position="2"/>
        <end position="328"/>
    </location>
</feature>
<dbReference type="Pfam" id="PF08240">
    <property type="entry name" value="ADH_N"/>
    <property type="match status" value="1"/>
</dbReference>
<dbReference type="InterPro" id="IPR036291">
    <property type="entry name" value="NAD(P)-bd_dom_sf"/>
</dbReference>
<dbReference type="RefSeq" id="WP_091616212.1">
    <property type="nucleotide sequence ID" value="NZ_FNNC01000006.1"/>
</dbReference>
<keyword evidence="3" id="KW-1185">Reference proteome</keyword>